<name>A0A7S4DZL3_9EUKA</name>
<feature type="region of interest" description="Disordered" evidence="1">
    <location>
        <begin position="556"/>
        <end position="576"/>
    </location>
</feature>
<organism evidence="3">
    <name type="scientific">Lotharella globosa</name>
    <dbReference type="NCBI Taxonomy" id="91324"/>
    <lineage>
        <taxon>Eukaryota</taxon>
        <taxon>Sar</taxon>
        <taxon>Rhizaria</taxon>
        <taxon>Cercozoa</taxon>
        <taxon>Chlorarachniophyceae</taxon>
        <taxon>Lotharella</taxon>
    </lineage>
</organism>
<dbReference type="AlphaFoldDB" id="A0A7S4DZL3"/>
<gene>
    <name evidence="3" type="ORF">LGLO00237_LOCUS31951</name>
</gene>
<dbReference type="EMBL" id="HBIV01045562">
    <property type="protein sequence ID" value="CAE0680165.1"/>
    <property type="molecule type" value="Transcribed_RNA"/>
</dbReference>
<dbReference type="SMART" id="SM00333">
    <property type="entry name" value="TUDOR"/>
    <property type="match status" value="2"/>
</dbReference>
<protein>
    <recommendedName>
        <fullName evidence="2">Tudor domain-containing protein</fullName>
    </recommendedName>
</protein>
<proteinExistence type="predicted"/>
<reference evidence="3" key="1">
    <citation type="submission" date="2021-01" db="EMBL/GenBank/DDBJ databases">
        <authorList>
            <person name="Corre E."/>
            <person name="Pelletier E."/>
            <person name="Niang G."/>
            <person name="Scheremetjew M."/>
            <person name="Finn R."/>
            <person name="Kale V."/>
            <person name="Holt S."/>
            <person name="Cochrane G."/>
            <person name="Meng A."/>
            <person name="Brown T."/>
            <person name="Cohen L."/>
        </authorList>
    </citation>
    <scope>NUCLEOTIDE SEQUENCE</scope>
    <source>
        <strain evidence="3">CCCM811</strain>
    </source>
</reference>
<dbReference type="Pfam" id="PF13369">
    <property type="entry name" value="Transglut_core2"/>
    <property type="match status" value="1"/>
</dbReference>
<dbReference type="PANTHER" id="PTHR31350:SF31">
    <property type="entry name" value="F-BOX DOMAIN-CONTAINING PROTEIN"/>
    <property type="match status" value="1"/>
</dbReference>
<evidence type="ECO:0000313" key="3">
    <source>
        <dbReference type="EMBL" id="CAE0680165.1"/>
    </source>
</evidence>
<dbReference type="InterPro" id="IPR032698">
    <property type="entry name" value="SirB1_N"/>
</dbReference>
<dbReference type="CDD" id="cd20404">
    <property type="entry name" value="Tudor_Agenet_AtEML-like"/>
    <property type="match status" value="1"/>
</dbReference>
<feature type="domain" description="Tudor" evidence="2">
    <location>
        <begin position="385"/>
        <end position="443"/>
    </location>
</feature>
<evidence type="ECO:0000256" key="1">
    <source>
        <dbReference type="SAM" id="MobiDB-lite"/>
    </source>
</evidence>
<accession>A0A7S4DZL3</accession>
<dbReference type="InterPro" id="IPR002999">
    <property type="entry name" value="Tudor"/>
</dbReference>
<dbReference type="Gene3D" id="2.30.30.140">
    <property type="match status" value="1"/>
</dbReference>
<feature type="domain" description="Tudor" evidence="2">
    <location>
        <begin position="311"/>
        <end position="369"/>
    </location>
</feature>
<dbReference type="PANTHER" id="PTHR31350">
    <property type="entry name" value="SI:DKEY-261L7.2"/>
    <property type="match status" value="1"/>
</dbReference>
<sequence length="576" mass="64984">MAAVVTKLFRQIRGKAKEIDHLLAHVDGYFPAKECSSQMMFQGNMKRWMAKAGKQAAPAIEAGQAGDLPSVSEAVRELIGDEGDTKDMDLSLGFEIMREMSRHLNGLQIALEWSELVKQSVSAENISDSDLIGIERGALLVDRAAQLLVQDEEDDDYCELANSNLPLFGPDYQSSGLHPMDRATMDELDEIADMVRIAVKEHKKEVGHEPSPVEVLVKVNKILFEDVGYQEAQNADQYHDTKYARMRGLLKTRQGSRVPLGILHAAISSRLGLNVRGVRLPSYFLLRVAFGHPETATATEKKFEVEEATEDDIKTGVGVEVYWNGDDKWYPAYVDRVEGNVLFVNYWDADTRHKRLEMKNLNRMPDLHQDTLVFRILKNRPGDTNELTIGRRVEVFWTIDNTWYTATVKWLDQDSGNVLVQYDDGDERNTALSLTNFGAPPVPPSETEEPPLVFRLFERPFSDDSDSTSCFVDPTKKGKVLSHAETSHLLREHGIQSSKFQQHLAPIPNHVVWLSMLKHLVRLASQLDKKEEVDLWSGQMADLRKLELHANQNWTPAMAPAQTDEATEVPPEAENK</sequence>
<evidence type="ECO:0000259" key="2">
    <source>
        <dbReference type="SMART" id="SM00333"/>
    </source>
</evidence>